<evidence type="ECO:0000256" key="2">
    <source>
        <dbReference type="ARBA" id="ARBA00022908"/>
    </source>
</evidence>
<evidence type="ECO:0000256" key="1">
    <source>
        <dbReference type="ARBA" id="ARBA00008857"/>
    </source>
</evidence>
<evidence type="ECO:0000259" key="6">
    <source>
        <dbReference type="PROSITE" id="PS51898"/>
    </source>
</evidence>
<dbReference type="PROSITE" id="PS51900">
    <property type="entry name" value="CB"/>
    <property type="match status" value="1"/>
</dbReference>
<name>A0AB37Z9B6_9PSED</name>
<evidence type="ECO:0000256" key="3">
    <source>
        <dbReference type="ARBA" id="ARBA00023125"/>
    </source>
</evidence>
<proteinExistence type="inferred from homology"/>
<dbReference type="PANTHER" id="PTHR30349:SF41">
    <property type="entry name" value="INTEGRASE_RECOMBINASE PROTEIN MJ0367-RELATED"/>
    <property type="match status" value="1"/>
</dbReference>
<keyword evidence="4" id="KW-0233">DNA recombination</keyword>
<dbReference type="Pfam" id="PF00589">
    <property type="entry name" value="Phage_integrase"/>
    <property type="match status" value="1"/>
</dbReference>
<protein>
    <submittedName>
        <fullName evidence="8">Integrase/recombinase XerD</fullName>
    </submittedName>
</protein>
<evidence type="ECO:0000256" key="5">
    <source>
        <dbReference type="PROSITE-ProRule" id="PRU01248"/>
    </source>
</evidence>
<comment type="caution">
    <text evidence="8">The sequence shown here is derived from an EMBL/GenBank/DDBJ whole genome shotgun (WGS) entry which is preliminary data.</text>
</comment>
<dbReference type="AlphaFoldDB" id="A0AB37Z9B6"/>
<dbReference type="InterPro" id="IPR002104">
    <property type="entry name" value="Integrase_catalytic"/>
</dbReference>
<evidence type="ECO:0000313" key="9">
    <source>
        <dbReference type="Proteomes" id="UP000242418"/>
    </source>
</evidence>
<feature type="domain" description="Tyr recombinase" evidence="6">
    <location>
        <begin position="216"/>
        <end position="435"/>
    </location>
</feature>
<dbReference type="PROSITE" id="PS51898">
    <property type="entry name" value="TYR_RECOMBINASE"/>
    <property type="match status" value="1"/>
</dbReference>
<dbReference type="PANTHER" id="PTHR30349">
    <property type="entry name" value="PHAGE INTEGRASE-RELATED"/>
    <property type="match status" value="1"/>
</dbReference>
<feature type="domain" description="Core-binding (CB)" evidence="7">
    <location>
        <begin position="31"/>
        <end position="136"/>
    </location>
</feature>
<accession>A0AB37Z9B6</accession>
<dbReference type="GO" id="GO:0003677">
    <property type="term" value="F:DNA binding"/>
    <property type="evidence" value="ECO:0007669"/>
    <property type="project" value="UniProtKB-UniRule"/>
</dbReference>
<comment type="similarity">
    <text evidence="1">Belongs to the 'phage' integrase family.</text>
</comment>
<evidence type="ECO:0000256" key="4">
    <source>
        <dbReference type="ARBA" id="ARBA00023172"/>
    </source>
</evidence>
<dbReference type="InterPro" id="IPR011010">
    <property type="entry name" value="DNA_brk_join_enz"/>
</dbReference>
<gene>
    <name evidence="8" type="ORF">SAMN05216370_2944</name>
</gene>
<sequence length="475" mass="53620">MSRLKAHPGHLDIKETTRNGKATFRLLADDEMMCEFFDEWAYQLAISKKFRTVKAYCYAVSRFLNYIYEVIAQQGFLTPILLRDALDSYESYLAYGADSEAPLAASTAKALGTGGIGASSIDLHFVAINNFIDASERLRIGLQQLEQAGYLSDSSFSVLPLSMERYQKAPLKIKQAIKSKSWLAGCIAGGLKSIKVKGLVAKAKNSVIAYTDCNGGDDLVFPIDKCKALIDSAKCLRDKVLWSFIAASGCRISEALTLLVDDINPSEGKVRIVDPNTRKDILAKYMSASAIEKLDHKGRITEETFLIEPFASMFWINLDLYIQEEREKESLRLRPKRHRFLFRNLKNGDAMPSSYQATWERFNKATKELGLNSYGFHSLRHMYGYYLVNFCPNPSSPNKFGLDLKMVQKFMGHKTIEATQRYARKDAKLLEFTLSSINMLRLRDDSFSVANSQIKYLENQLGNMKKSIGLEVGYD</sequence>
<evidence type="ECO:0000313" key="8">
    <source>
        <dbReference type="EMBL" id="SCW70215.1"/>
    </source>
</evidence>
<dbReference type="InterPro" id="IPR050090">
    <property type="entry name" value="Tyrosine_recombinase_XerCD"/>
</dbReference>
<keyword evidence="2" id="KW-0229">DNA integration</keyword>
<dbReference type="GO" id="GO:0006310">
    <property type="term" value="P:DNA recombination"/>
    <property type="evidence" value="ECO:0007669"/>
    <property type="project" value="UniProtKB-KW"/>
</dbReference>
<dbReference type="InterPro" id="IPR044068">
    <property type="entry name" value="CB"/>
</dbReference>
<reference evidence="8 9" key="1">
    <citation type="submission" date="2016-10" db="EMBL/GenBank/DDBJ databases">
        <authorList>
            <person name="Varghese N."/>
            <person name="Submissions S."/>
        </authorList>
    </citation>
    <scope>NUCLEOTIDE SEQUENCE [LARGE SCALE GENOMIC DNA]</scope>
    <source>
        <strain evidence="8 9">DSM 17833</strain>
    </source>
</reference>
<dbReference type="CDD" id="cd00397">
    <property type="entry name" value="DNA_BRE_C"/>
    <property type="match status" value="1"/>
</dbReference>
<keyword evidence="3 5" id="KW-0238">DNA-binding</keyword>
<dbReference type="Proteomes" id="UP000242418">
    <property type="component" value="Unassembled WGS sequence"/>
</dbReference>
<dbReference type="InterPro" id="IPR013762">
    <property type="entry name" value="Integrase-like_cat_sf"/>
</dbReference>
<dbReference type="SUPFAM" id="SSF56349">
    <property type="entry name" value="DNA breaking-rejoining enzymes"/>
    <property type="match status" value="1"/>
</dbReference>
<dbReference type="GO" id="GO:0015074">
    <property type="term" value="P:DNA integration"/>
    <property type="evidence" value="ECO:0007669"/>
    <property type="project" value="UniProtKB-KW"/>
</dbReference>
<dbReference type="Gene3D" id="1.10.443.10">
    <property type="entry name" value="Intergrase catalytic core"/>
    <property type="match status" value="1"/>
</dbReference>
<organism evidence="8 9">
    <name type="scientific">Pseudomonas peli</name>
    <dbReference type="NCBI Taxonomy" id="592361"/>
    <lineage>
        <taxon>Bacteria</taxon>
        <taxon>Pseudomonadati</taxon>
        <taxon>Pseudomonadota</taxon>
        <taxon>Gammaproteobacteria</taxon>
        <taxon>Pseudomonadales</taxon>
        <taxon>Pseudomonadaceae</taxon>
        <taxon>Pseudomonas</taxon>
    </lineage>
</organism>
<dbReference type="EMBL" id="FMTL01000002">
    <property type="protein sequence ID" value="SCW70215.1"/>
    <property type="molecule type" value="Genomic_DNA"/>
</dbReference>
<evidence type="ECO:0000259" key="7">
    <source>
        <dbReference type="PROSITE" id="PS51900"/>
    </source>
</evidence>
<keyword evidence="9" id="KW-1185">Reference proteome</keyword>